<reference evidence="1" key="2">
    <citation type="journal article" date="2015" name="Data Brief">
        <title>Shoot transcriptome of the giant reed, Arundo donax.</title>
        <authorList>
            <person name="Barrero R.A."/>
            <person name="Guerrero F.D."/>
            <person name="Moolhuijzen P."/>
            <person name="Goolsby J.A."/>
            <person name="Tidwell J."/>
            <person name="Bellgard S.E."/>
            <person name="Bellgard M.I."/>
        </authorList>
    </citation>
    <scope>NUCLEOTIDE SEQUENCE</scope>
    <source>
        <tissue evidence="1">Shoot tissue taken approximately 20 cm above the soil surface</tissue>
    </source>
</reference>
<sequence>MWPCLQPMELSTSR</sequence>
<protein>
    <submittedName>
        <fullName evidence="1">Uncharacterized protein</fullName>
    </submittedName>
</protein>
<dbReference type="EMBL" id="GBRH01208479">
    <property type="protein sequence ID" value="JAD89416.1"/>
    <property type="molecule type" value="Transcribed_RNA"/>
</dbReference>
<organism evidence="1">
    <name type="scientific">Arundo donax</name>
    <name type="common">Giant reed</name>
    <name type="synonym">Donax arundinaceus</name>
    <dbReference type="NCBI Taxonomy" id="35708"/>
    <lineage>
        <taxon>Eukaryota</taxon>
        <taxon>Viridiplantae</taxon>
        <taxon>Streptophyta</taxon>
        <taxon>Embryophyta</taxon>
        <taxon>Tracheophyta</taxon>
        <taxon>Spermatophyta</taxon>
        <taxon>Magnoliopsida</taxon>
        <taxon>Liliopsida</taxon>
        <taxon>Poales</taxon>
        <taxon>Poaceae</taxon>
        <taxon>PACMAD clade</taxon>
        <taxon>Arundinoideae</taxon>
        <taxon>Arundineae</taxon>
        <taxon>Arundo</taxon>
    </lineage>
</organism>
<name>A0A0A9DNN5_ARUDO</name>
<reference evidence="1" key="1">
    <citation type="submission" date="2014-09" db="EMBL/GenBank/DDBJ databases">
        <authorList>
            <person name="Magalhaes I.L.F."/>
            <person name="Oliveira U."/>
            <person name="Santos F.R."/>
            <person name="Vidigal T.H.D.A."/>
            <person name="Brescovit A.D."/>
            <person name="Santos A.J."/>
        </authorList>
    </citation>
    <scope>NUCLEOTIDE SEQUENCE</scope>
    <source>
        <tissue evidence="1">Shoot tissue taken approximately 20 cm above the soil surface</tissue>
    </source>
</reference>
<evidence type="ECO:0000313" key="1">
    <source>
        <dbReference type="EMBL" id="JAD89416.1"/>
    </source>
</evidence>
<proteinExistence type="predicted"/>
<accession>A0A0A9DNN5</accession>